<feature type="transmembrane region" description="Helical" evidence="6">
    <location>
        <begin position="59"/>
        <end position="81"/>
    </location>
</feature>
<evidence type="ECO:0000313" key="7">
    <source>
        <dbReference type="EMBL" id="EEL72507.1"/>
    </source>
</evidence>
<proteinExistence type="predicted"/>
<accession>A0A0B5RWU9</accession>
<reference evidence="11 14" key="4">
    <citation type="submission" date="2018-08" db="EMBL/GenBank/DDBJ databases">
        <title>Freshwater and sediment microbial communities from various areas in North America, analyzing microbe dynamics in response to fracking.</title>
        <authorList>
            <person name="Lamendella R."/>
        </authorList>
    </citation>
    <scope>NUCLEOTIDE SEQUENCE [LARGE SCALE GENOMIC DNA]</scope>
    <source>
        <strain evidence="11 14">DB-1</strain>
    </source>
</reference>
<dbReference type="Proteomes" id="UP000256530">
    <property type="component" value="Unassembled WGS sequence"/>
</dbReference>
<dbReference type="EMBL" id="CP065877">
    <property type="protein sequence ID" value="QQA16581.1"/>
    <property type="molecule type" value="Genomic_DNA"/>
</dbReference>
<feature type="transmembrane region" description="Helical" evidence="6">
    <location>
        <begin position="406"/>
        <end position="426"/>
    </location>
</feature>
<dbReference type="Proteomes" id="UP000596196">
    <property type="component" value="Chromosome"/>
</dbReference>
<reference evidence="10 15" key="5">
    <citation type="submission" date="2020-12" db="EMBL/GenBank/DDBJ databases">
        <title>FDA dAtabase for Regulatory Grade micrObial Sequences (FDA-ARGOS): Supporting development and validation of Infectious Disease Dx tests.</title>
        <authorList>
            <person name="Nelson B."/>
            <person name="Plummer A."/>
            <person name="Tallon L."/>
            <person name="Sadzewicz L."/>
            <person name="Zhao X."/>
            <person name="Boylan J."/>
            <person name="Ott S."/>
            <person name="Bowen H."/>
            <person name="Vavikolanu K."/>
            <person name="Mehta A."/>
            <person name="Aluvathingal J."/>
            <person name="Nadendla S."/>
            <person name="Myers T."/>
            <person name="Yan Y."/>
            <person name="Sichtig H."/>
        </authorList>
    </citation>
    <scope>NUCLEOTIDE SEQUENCE [LARGE SCALE GENOMIC DNA]</scope>
    <source>
        <strain evidence="10 15">FDAARGOS_924</strain>
    </source>
</reference>
<comment type="subcellular location">
    <subcellularLocation>
        <location evidence="1">Membrane</location>
        <topology evidence="1">Multi-pass membrane protein</topology>
    </subcellularLocation>
</comment>
<feature type="transmembrane region" description="Helical" evidence="6">
    <location>
        <begin position="102"/>
        <end position="126"/>
    </location>
</feature>
<reference evidence="7" key="1">
    <citation type="journal article" date="2012" name="Genome Res.">
        <title>Genomic characterization of the Bacillus cereus sensu lato species: Backdrop to the evolution of Bacillus anthracis.</title>
        <authorList>
            <person name="Zwick M.E."/>
            <person name="Joseph S.J."/>
            <person name="Didelot X."/>
            <person name="Chen P.E."/>
            <person name="Bishop-Lilly K.A."/>
            <person name="Stewart A.C."/>
            <person name="Willner K."/>
            <person name="Nolan N."/>
            <person name="Lentz S."/>
            <person name="Thomason M.K."/>
            <person name="Sozhamannan S."/>
            <person name="Mateczun A.J."/>
            <person name="Du L."/>
            <person name="Read T.D."/>
        </authorList>
    </citation>
    <scope>NUCLEOTIDE SEQUENCE [LARGE SCALE GENOMIC DNA]</scope>
    <source>
        <strain evidence="7">AH603</strain>
    </source>
</reference>
<name>A0A084IYY7_BACMY</name>
<evidence type="ECO:0000256" key="1">
    <source>
        <dbReference type="ARBA" id="ARBA00004141"/>
    </source>
</evidence>
<dbReference type="PANTHER" id="PTHR43243:SF4">
    <property type="entry name" value="CATIONIC AMINO ACID TRANSPORTER 4"/>
    <property type="match status" value="1"/>
</dbReference>
<evidence type="ECO:0000313" key="9">
    <source>
        <dbReference type="EMBL" id="PJN59654.1"/>
    </source>
</evidence>
<accession>C2XP97</accession>
<feature type="transmembrane region" description="Helical" evidence="6">
    <location>
        <begin position="351"/>
        <end position="369"/>
    </location>
</feature>
<keyword evidence="2" id="KW-0813">Transport</keyword>
<feature type="transmembrane region" description="Helical" evidence="6">
    <location>
        <begin position="183"/>
        <end position="202"/>
    </location>
</feature>
<dbReference type="Gene3D" id="1.20.1740.10">
    <property type="entry name" value="Amino acid/polyamine transporter I"/>
    <property type="match status" value="1"/>
</dbReference>
<accession>A0A084IYY7</accession>
<dbReference type="Proteomes" id="UP000194131">
    <property type="component" value="Unassembled WGS sequence"/>
</dbReference>
<dbReference type="AlphaFoldDB" id="A0A084IYY7"/>
<keyword evidence="4 6" id="KW-1133">Transmembrane helix</keyword>
<dbReference type="EMBL" id="ACMP01000023">
    <property type="protein sequence ID" value="EEL72507.1"/>
    <property type="molecule type" value="Genomic_DNA"/>
</dbReference>
<feature type="transmembrane region" description="Helical" evidence="6">
    <location>
        <begin position="432"/>
        <end position="450"/>
    </location>
</feature>
<dbReference type="KEGG" id="bmyo:BG05_5331"/>
<feature type="transmembrane region" description="Helical" evidence="6">
    <location>
        <begin position="28"/>
        <end position="53"/>
    </location>
</feature>
<evidence type="ECO:0000313" key="10">
    <source>
        <dbReference type="EMBL" id="QQA16581.1"/>
    </source>
</evidence>
<evidence type="ECO:0000313" key="13">
    <source>
        <dbReference type="Proteomes" id="UP000236165"/>
    </source>
</evidence>
<dbReference type="EMBL" id="MRWU01000008">
    <property type="protein sequence ID" value="OSX92207.1"/>
    <property type="molecule type" value="Genomic_DNA"/>
</dbReference>
<evidence type="ECO:0000313" key="11">
    <source>
        <dbReference type="EMBL" id="REF32811.1"/>
    </source>
</evidence>
<reference evidence="8 12" key="3">
    <citation type="submission" date="2016-12" db="EMBL/GenBank/DDBJ databases">
        <title>Genome Sequences of Twelve Sporeforming Bacillus Species Isolated from Foods.</title>
        <authorList>
            <person name="De Jong A."/>
            <person name="Holsappel S."/>
            <person name="Kuipers O.P."/>
        </authorList>
    </citation>
    <scope>NUCLEOTIDE SEQUENCE [LARGE SCALE GENOMIC DNA]</scope>
    <source>
        <strain evidence="8 12">S3E15</strain>
    </source>
</reference>
<keyword evidence="3 6" id="KW-0812">Transmembrane</keyword>
<evidence type="ECO:0000313" key="15">
    <source>
        <dbReference type="Proteomes" id="UP000596196"/>
    </source>
</evidence>
<dbReference type="RefSeq" id="WP_002063741.1">
    <property type="nucleotide sequence ID" value="NZ_CM000737.1"/>
</dbReference>
<gene>
    <name evidence="9" type="primary">yhdG_4</name>
    <name evidence="9" type="ORF">BACWE_61420</name>
    <name evidence="7" type="ORF">bcere0026_4970</name>
    <name evidence="11" type="ORF">DET55_1162</name>
    <name evidence="10" type="ORF">I6G81_03520</name>
    <name evidence="8" type="ORF">S3E15_05803</name>
</gene>
<dbReference type="Pfam" id="PF13520">
    <property type="entry name" value="AA_permease_2"/>
    <property type="match status" value="1"/>
</dbReference>
<dbReference type="EMBL" id="MKZQ01000096">
    <property type="protein sequence ID" value="PJN59654.1"/>
    <property type="molecule type" value="Genomic_DNA"/>
</dbReference>
<dbReference type="PIRSF" id="PIRSF006060">
    <property type="entry name" value="AA_transporter"/>
    <property type="match status" value="1"/>
</dbReference>
<evidence type="ECO:0000313" key="8">
    <source>
        <dbReference type="EMBL" id="OSX92207.1"/>
    </source>
</evidence>
<evidence type="ECO:0000256" key="5">
    <source>
        <dbReference type="ARBA" id="ARBA00023136"/>
    </source>
</evidence>
<organism evidence="7">
    <name type="scientific">Bacillus mycoides</name>
    <dbReference type="NCBI Taxonomy" id="1405"/>
    <lineage>
        <taxon>Bacteria</taxon>
        <taxon>Bacillati</taxon>
        <taxon>Bacillota</taxon>
        <taxon>Bacilli</taxon>
        <taxon>Bacillales</taxon>
        <taxon>Bacillaceae</taxon>
        <taxon>Bacillus</taxon>
        <taxon>Bacillus cereus group</taxon>
    </lineage>
</organism>
<feature type="transmembrane region" description="Helical" evidence="6">
    <location>
        <begin position="146"/>
        <end position="171"/>
    </location>
</feature>
<dbReference type="Proteomes" id="UP000001753">
    <property type="component" value="Chromosome"/>
</dbReference>
<feature type="transmembrane region" description="Helical" evidence="6">
    <location>
        <begin position="214"/>
        <end position="233"/>
    </location>
</feature>
<evidence type="ECO:0000256" key="3">
    <source>
        <dbReference type="ARBA" id="ARBA00022692"/>
    </source>
</evidence>
<keyword evidence="5 6" id="KW-0472">Membrane</keyword>
<feature type="transmembrane region" description="Helical" evidence="6">
    <location>
        <begin position="254"/>
        <end position="278"/>
    </location>
</feature>
<dbReference type="PANTHER" id="PTHR43243">
    <property type="entry name" value="INNER MEMBRANE TRANSPORTER YGJI-RELATED"/>
    <property type="match status" value="1"/>
</dbReference>
<keyword evidence="15" id="KW-1185">Reference proteome</keyword>
<reference evidence="9 13" key="2">
    <citation type="submission" date="2016-10" db="EMBL/GenBank/DDBJ databases">
        <title>Genome Sequence of Bacillus weihenstephanensis GM6LP.</title>
        <authorList>
            <person name="Poehlein A."/>
            <person name="Wemheuer F."/>
            <person name="Hollensteiner J."/>
            <person name="Wemheuer B."/>
        </authorList>
    </citation>
    <scope>NUCLEOTIDE SEQUENCE [LARGE SCALE GENOMIC DNA]</scope>
    <source>
        <strain evidence="9 13">GM6LP</strain>
    </source>
</reference>
<evidence type="ECO:0000313" key="14">
    <source>
        <dbReference type="Proteomes" id="UP000256530"/>
    </source>
</evidence>
<evidence type="ECO:0000256" key="6">
    <source>
        <dbReference type="SAM" id="Phobius"/>
    </source>
</evidence>
<protein>
    <submittedName>
        <fullName evidence="7 9">Amino acid permease</fullName>
    </submittedName>
    <submittedName>
        <fullName evidence="11">Amino acid/polyamine/organocation transporter (APC superfamily)</fullName>
    </submittedName>
</protein>
<feature type="transmembrane region" description="Helical" evidence="6">
    <location>
        <begin position="375"/>
        <end position="394"/>
    </location>
</feature>
<dbReference type="GO" id="GO:0016020">
    <property type="term" value="C:membrane"/>
    <property type="evidence" value="ECO:0007669"/>
    <property type="project" value="UniProtKB-SubCell"/>
</dbReference>
<dbReference type="Proteomes" id="UP000236165">
    <property type="component" value="Unassembled WGS sequence"/>
</dbReference>
<dbReference type="GO" id="GO:0015171">
    <property type="term" value="F:amino acid transmembrane transporter activity"/>
    <property type="evidence" value="ECO:0007669"/>
    <property type="project" value="TreeGrafter"/>
</dbReference>
<evidence type="ECO:0000313" key="12">
    <source>
        <dbReference type="Proteomes" id="UP000194131"/>
    </source>
</evidence>
<sequence>MANLFKKKSVTQLLGESKSKTLTKTLGAFDLTMLGIGAIIGTGVLVLTGLVAARDAGPAVIFSFMIAAIVCGFAALCYAEVASALPVSGSVYTYSYATIGEFVAHLMGWTLLSVYVVTTAAVAGGWTGYFNNLVSGLGLEIPKALLTIPSQGGMVNLPAVIVTLVITWLLSRGTKESKRVNNIMVLIKIGIVVLFIAVGVFYVKPENWIPFAPYGLSGVFAGGAAVFFAFLGFDALATSAEEVKNPQRDLPIGIIASLVICTIIYVVVCLVMTGMVSYKELDVPEAMAYVLEVVGQDKVAGVIAIGAVIGIMAVIFAYIYATTRVFFAMSRDGLLPKSFAKINKKTEAPTFSVWLTGIGSALIAGFIDLKELSNLANIGALLTFAMVGVTVIILRKTHPKLQRGFMVPLVPILPIISVASCLFLMVNLPLKTWIYFGVWLAIGVVVYFVYSKKHSHLKDDGSSQDSLEKAN</sequence>
<dbReference type="EMBL" id="QTTY01000016">
    <property type="protein sequence ID" value="REF32811.1"/>
    <property type="molecule type" value="Genomic_DNA"/>
</dbReference>
<dbReference type="InterPro" id="IPR002293">
    <property type="entry name" value="AA/rel_permease1"/>
</dbReference>
<evidence type="ECO:0000256" key="4">
    <source>
        <dbReference type="ARBA" id="ARBA00022989"/>
    </source>
</evidence>
<evidence type="ECO:0000256" key="2">
    <source>
        <dbReference type="ARBA" id="ARBA00022448"/>
    </source>
</evidence>
<feature type="transmembrane region" description="Helical" evidence="6">
    <location>
        <begin position="298"/>
        <end position="321"/>
    </location>
</feature>
<dbReference type="HOGENOM" id="CLU_007946_15_7_9"/>